<dbReference type="Proteomes" id="UP000692954">
    <property type="component" value="Unassembled WGS sequence"/>
</dbReference>
<accession>A0A8S1MT20</accession>
<feature type="coiled-coil region" evidence="1">
    <location>
        <begin position="94"/>
        <end position="121"/>
    </location>
</feature>
<keyword evidence="4" id="KW-1185">Reference proteome</keyword>
<keyword evidence="1" id="KW-0175">Coiled coil</keyword>
<reference evidence="3" key="1">
    <citation type="submission" date="2021-01" db="EMBL/GenBank/DDBJ databases">
        <authorList>
            <consortium name="Genoscope - CEA"/>
            <person name="William W."/>
        </authorList>
    </citation>
    <scope>NUCLEOTIDE SEQUENCE</scope>
</reference>
<evidence type="ECO:0000313" key="4">
    <source>
        <dbReference type="Proteomes" id="UP000692954"/>
    </source>
</evidence>
<comment type="caution">
    <text evidence="3">The sequence shown here is derived from an EMBL/GenBank/DDBJ whole genome shotgun (WGS) entry which is preliminary data.</text>
</comment>
<feature type="compositionally biased region" description="Low complexity" evidence="2">
    <location>
        <begin position="186"/>
        <end position="197"/>
    </location>
</feature>
<evidence type="ECO:0000313" key="3">
    <source>
        <dbReference type="EMBL" id="CAD8078094.1"/>
    </source>
</evidence>
<evidence type="ECO:0000256" key="2">
    <source>
        <dbReference type="SAM" id="MobiDB-lite"/>
    </source>
</evidence>
<name>A0A8S1MT20_9CILI</name>
<protein>
    <submittedName>
        <fullName evidence="3">Uncharacterized protein</fullName>
    </submittedName>
</protein>
<sequence length="391" mass="46397">MQQKLEKQEITRGQSFTFENEGQNIYYYSVARPLPNNIIDDLIICSKIKKLLLCQLPKVWFIMASTTAYLVVEKHQKFVTSNFILDIFIYSWLSNELQNLEQELLNRMNRLKVEIQKLHRLIDIFSYEIIFIEKEMSHSNTIQSQLLYYKNCIQPLIVFREKGISDNKSLIKRIDELNIDDDSKDSTLSSSQISQNSSKKEVDRSKTDIKEIASIVQNTKMRKFSKQMEKMSENLFSDLIKFNVENQQWQIARQFVVIIIETTVKSDCDMKTIEKVRFIEPAQLFYKKALQVWILTNQTQFDKNQKSHLRNCKISFGSYLCKIKCYLGQFWKEELIIPLHKVFQLAEQIYPKVQNEPSLIEQITTFTILFKEKILELWEQNLSLFKQLMLN</sequence>
<dbReference type="OrthoDB" id="299310at2759"/>
<organism evidence="3 4">
    <name type="scientific">Paramecium sonneborni</name>
    <dbReference type="NCBI Taxonomy" id="65129"/>
    <lineage>
        <taxon>Eukaryota</taxon>
        <taxon>Sar</taxon>
        <taxon>Alveolata</taxon>
        <taxon>Ciliophora</taxon>
        <taxon>Intramacronucleata</taxon>
        <taxon>Oligohymenophorea</taxon>
        <taxon>Peniculida</taxon>
        <taxon>Parameciidae</taxon>
        <taxon>Paramecium</taxon>
    </lineage>
</organism>
<gene>
    <name evidence="3" type="ORF">PSON_ATCC_30995.1.T0370110</name>
</gene>
<proteinExistence type="predicted"/>
<feature type="region of interest" description="Disordered" evidence="2">
    <location>
        <begin position="183"/>
        <end position="205"/>
    </location>
</feature>
<evidence type="ECO:0000256" key="1">
    <source>
        <dbReference type="SAM" id="Coils"/>
    </source>
</evidence>
<dbReference type="AlphaFoldDB" id="A0A8S1MT20"/>
<dbReference type="EMBL" id="CAJJDN010000037">
    <property type="protein sequence ID" value="CAD8078094.1"/>
    <property type="molecule type" value="Genomic_DNA"/>
</dbReference>